<dbReference type="GO" id="GO:0000166">
    <property type="term" value="F:nucleotide binding"/>
    <property type="evidence" value="ECO:0007669"/>
    <property type="project" value="InterPro"/>
</dbReference>
<dbReference type="Pfam" id="PF01612">
    <property type="entry name" value="DNA_pol_A_exo1"/>
    <property type="match status" value="1"/>
</dbReference>
<dbReference type="SMART" id="SM00474">
    <property type="entry name" value="35EXOc"/>
    <property type="match status" value="1"/>
</dbReference>
<evidence type="ECO:0000259" key="6">
    <source>
        <dbReference type="PROSITE" id="PS50967"/>
    </source>
</evidence>
<dbReference type="Gene3D" id="1.10.150.80">
    <property type="entry name" value="HRDC domain"/>
    <property type="match status" value="2"/>
</dbReference>
<keyword evidence="3" id="KW-0540">Nuclease</keyword>
<keyword evidence="2" id="KW-0819">tRNA processing</keyword>
<dbReference type="EMBL" id="JACYTR010000020">
    <property type="protein sequence ID" value="MBD8526314.1"/>
    <property type="molecule type" value="Genomic_DNA"/>
</dbReference>
<dbReference type="InterPro" id="IPR002562">
    <property type="entry name" value="3'-5'_exonuclease_dom"/>
</dbReference>
<name>A0AAW3ZMB4_9GAMM</name>
<dbReference type="PANTHER" id="PTHR47649:SF1">
    <property type="entry name" value="RIBONUCLEASE D"/>
    <property type="match status" value="1"/>
</dbReference>
<keyword evidence="8" id="KW-1185">Reference proteome</keyword>
<dbReference type="GO" id="GO:0003676">
    <property type="term" value="F:nucleic acid binding"/>
    <property type="evidence" value="ECO:0007669"/>
    <property type="project" value="InterPro"/>
</dbReference>
<dbReference type="GO" id="GO:0008033">
    <property type="term" value="P:tRNA processing"/>
    <property type="evidence" value="ECO:0007669"/>
    <property type="project" value="UniProtKB-KW"/>
</dbReference>
<dbReference type="RefSeq" id="WP_192029735.1">
    <property type="nucleotide sequence ID" value="NZ_JACYTR010000020.1"/>
</dbReference>
<comment type="caution">
    <text evidence="7">The sequence shown here is derived from an EMBL/GenBank/DDBJ whole genome shotgun (WGS) entry which is preliminary data.</text>
</comment>
<dbReference type="InterPro" id="IPR051086">
    <property type="entry name" value="RNase_D-like"/>
</dbReference>
<gene>
    <name evidence="7" type="primary">rnd</name>
    <name evidence="7" type="ORF">IFO71_11255</name>
</gene>
<dbReference type="CDD" id="cd06142">
    <property type="entry name" value="RNaseD_exo"/>
    <property type="match status" value="1"/>
</dbReference>
<evidence type="ECO:0000256" key="3">
    <source>
        <dbReference type="ARBA" id="ARBA00022722"/>
    </source>
</evidence>
<keyword evidence="5" id="KW-0269">Exonuclease</keyword>
<keyword evidence="1" id="KW-0963">Cytoplasm</keyword>
<dbReference type="GO" id="GO:0033890">
    <property type="term" value="F:ribonuclease D activity"/>
    <property type="evidence" value="ECO:0007669"/>
    <property type="project" value="UniProtKB-EC"/>
</dbReference>
<dbReference type="PANTHER" id="PTHR47649">
    <property type="entry name" value="RIBONUCLEASE D"/>
    <property type="match status" value="1"/>
</dbReference>
<feature type="domain" description="HRDC" evidence="6">
    <location>
        <begin position="208"/>
        <end position="288"/>
    </location>
</feature>
<evidence type="ECO:0000256" key="4">
    <source>
        <dbReference type="ARBA" id="ARBA00022801"/>
    </source>
</evidence>
<dbReference type="SUPFAM" id="SSF53098">
    <property type="entry name" value="Ribonuclease H-like"/>
    <property type="match status" value="1"/>
</dbReference>
<evidence type="ECO:0000313" key="8">
    <source>
        <dbReference type="Proteomes" id="UP000613768"/>
    </source>
</evidence>
<accession>A0AAW3ZMB4</accession>
<dbReference type="InterPro" id="IPR010997">
    <property type="entry name" value="HRDC-like_sf"/>
</dbReference>
<sequence>MYRILDSTDGIQSQFQHWPDAGSLMCDCEFVRERTYWPQLGLLQLGVDQQALLIDPTGLDRECAPLKERLQGSLIVMHAPGEDLECLRHRFGWLPRQLFDTQLAAAYAGFGSGLGYRALVQQFCGIELDKGETRSDWLARPLSESQLRYAAEDVLHLPKVFETLQTRLEQLGFRAWFDEDCQDALRRAEESYNQIDIQLEAKSCYRLDAMSIARWRKILHWREVEGRLRDRPKGWILDNEATRQLAQSRPGERAAHDKVIASARRASRSAAEALWQALDGVQPNTEDTRLEAAGNAKQDRQQLKRLQDAVAAEAESLQLPAGLLMSRKKLEALLDRGAWPEDIGGWRRQQLQPVLLPLLNDAG</sequence>
<organism evidence="7 8">
    <name type="scientific">Pseudomarimonas arenosa</name>
    <dbReference type="NCBI Taxonomy" id="2774145"/>
    <lineage>
        <taxon>Bacteria</taxon>
        <taxon>Pseudomonadati</taxon>
        <taxon>Pseudomonadota</taxon>
        <taxon>Gammaproteobacteria</taxon>
        <taxon>Lysobacterales</taxon>
        <taxon>Lysobacteraceae</taxon>
        <taxon>Pseudomarimonas</taxon>
    </lineage>
</organism>
<evidence type="ECO:0000313" key="7">
    <source>
        <dbReference type="EMBL" id="MBD8526314.1"/>
    </source>
</evidence>
<dbReference type="AlphaFoldDB" id="A0AAW3ZMB4"/>
<reference evidence="7 8" key="1">
    <citation type="submission" date="2020-09" db="EMBL/GenBank/DDBJ databases">
        <title>Pseudoxanthomonas sp. CAU 1598 isolated from sand of Yaerae Beach.</title>
        <authorList>
            <person name="Kim W."/>
        </authorList>
    </citation>
    <scope>NUCLEOTIDE SEQUENCE [LARGE SCALE GENOMIC DNA]</scope>
    <source>
        <strain evidence="7 8">CAU 1598</strain>
    </source>
</reference>
<dbReference type="GO" id="GO:0008408">
    <property type="term" value="F:3'-5' exonuclease activity"/>
    <property type="evidence" value="ECO:0007669"/>
    <property type="project" value="InterPro"/>
</dbReference>
<dbReference type="NCBIfam" id="TIGR01388">
    <property type="entry name" value="rnd"/>
    <property type="match status" value="1"/>
</dbReference>
<dbReference type="InterPro" id="IPR006292">
    <property type="entry name" value="RNase_D"/>
</dbReference>
<dbReference type="Gene3D" id="3.30.420.10">
    <property type="entry name" value="Ribonuclease H-like superfamily/Ribonuclease H"/>
    <property type="match status" value="1"/>
</dbReference>
<dbReference type="InterPro" id="IPR002121">
    <property type="entry name" value="HRDC_dom"/>
</dbReference>
<dbReference type="Proteomes" id="UP000613768">
    <property type="component" value="Unassembled WGS sequence"/>
</dbReference>
<dbReference type="InterPro" id="IPR044876">
    <property type="entry name" value="HRDC_dom_sf"/>
</dbReference>
<dbReference type="EC" id="3.1.13.5" evidence="7"/>
<keyword evidence="4 7" id="KW-0378">Hydrolase</keyword>
<dbReference type="InterPro" id="IPR036397">
    <property type="entry name" value="RNaseH_sf"/>
</dbReference>
<evidence type="ECO:0000256" key="5">
    <source>
        <dbReference type="ARBA" id="ARBA00022839"/>
    </source>
</evidence>
<dbReference type="SUPFAM" id="SSF47819">
    <property type="entry name" value="HRDC-like"/>
    <property type="match status" value="2"/>
</dbReference>
<dbReference type="PROSITE" id="PS50967">
    <property type="entry name" value="HRDC"/>
    <property type="match status" value="1"/>
</dbReference>
<dbReference type="InterPro" id="IPR012337">
    <property type="entry name" value="RNaseH-like_sf"/>
</dbReference>
<protein>
    <submittedName>
        <fullName evidence="7">Ribonuclease D</fullName>
        <ecNumber evidence="7">3.1.13.5</ecNumber>
    </submittedName>
</protein>
<evidence type="ECO:0000256" key="2">
    <source>
        <dbReference type="ARBA" id="ARBA00022694"/>
    </source>
</evidence>
<evidence type="ECO:0000256" key="1">
    <source>
        <dbReference type="ARBA" id="ARBA00022490"/>
    </source>
</evidence>
<proteinExistence type="predicted"/>